<keyword evidence="1" id="KW-0812">Transmembrane</keyword>
<dbReference type="RefSeq" id="WP_063381068.1">
    <property type="nucleotide sequence ID" value="NZ_AUXX01000015.1"/>
</dbReference>
<evidence type="ECO:0000313" key="3">
    <source>
        <dbReference type="Proteomes" id="UP000076661"/>
    </source>
</evidence>
<accession>A0A167N0L9</accession>
<dbReference type="PATRIC" id="fig|1365257.3.peg.2242"/>
<dbReference type="EMBL" id="AUXX01000015">
    <property type="protein sequence ID" value="KZN67266.1"/>
    <property type="molecule type" value="Genomic_DNA"/>
</dbReference>
<dbReference type="Proteomes" id="UP000076661">
    <property type="component" value="Unassembled WGS sequence"/>
</dbReference>
<keyword evidence="1" id="KW-0472">Membrane</keyword>
<reference evidence="2 3" key="1">
    <citation type="submission" date="2013-07" db="EMBL/GenBank/DDBJ databases">
        <title>Comparative Genomic and Metabolomic Analysis of Twelve Strains of Pseudoalteromonas luteoviolacea.</title>
        <authorList>
            <person name="Vynne N.G."/>
            <person name="Mansson M."/>
            <person name="Gram L."/>
        </authorList>
    </citation>
    <scope>NUCLEOTIDE SEQUENCE [LARGE SCALE GENOMIC DNA]</scope>
    <source>
        <strain evidence="2 3">S4060-1</strain>
    </source>
</reference>
<comment type="caution">
    <text evidence="2">The sequence shown here is derived from an EMBL/GenBank/DDBJ whole genome shotgun (WGS) entry which is preliminary data.</text>
</comment>
<name>A0A167N0L9_9GAMM</name>
<gene>
    <name evidence="2" type="ORF">N478_17745</name>
</gene>
<evidence type="ECO:0000313" key="2">
    <source>
        <dbReference type="EMBL" id="KZN67266.1"/>
    </source>
</evidence>
<protein>
    <submittedName>
        <fullName evidence="2">Uncharacterized protein</fullName>
    </submittedName>
</protein>
<feature type="transmembrane region" description="Helical" evidence="1">
    <location>
        <begin position="172"/>
        <end position="191"/>
    </location>
</feature>
<organism evidence="2 3">
    <name type="scientific">Pseudoalteromonas luteoviolacea S4060-1</name>
    <dbReference type="NCBI Taxonomy" id="1365257"/>
    <lineage>
        <taxon>Bacteria</taxon>
        <taxon>Pseudomonadati</taxon>
        <taxon>Pseudomonadota</taxon>
        <taxon>Gammaproteobacteria</taxon>
        <taxon>Alteromonadales</taxon>
        <taxon>Pseudoalteromonadaceae</taxon>
        <taxon>Pseudoalteromonas</taxon>
    </lineage>
</organism>
<proteinExistence type="predicted"/>
<sequence>MLLNLFTLQKLQAMVSALLLILFTSNFIVFSLQASPGAHGPNGEHLDTNNQAQALVNPKFEGFTEAYELVGELLNDQVLIYLHDFETNVPVKNALIELDLDGQVAQANFSEQLGAYSLSEQALLSKLQLPGIHEIILTITTEDSGDLLFVNLDNSKVHTAELSHGDEEHVHFPWHMFGVALAVFAGGVLWGRQMKGSKA</sequence>
<dbReference type="AlphaFoldDB" id="A0A167N0L9"/>
<evidence type="ECO:0000256" key="1">
    <source>
        <dbReference type="SAM" id="Phobius"/>
    </source>
</evidence>
<keyword evidence="1" id="KW-1133">Transmembrane helix</keyword>